<reference evidence="1 2" key="1">
    <citation type="journal article" date="2010" name="Nature">
        <title>Perigord black truffle genome uncovers evolutionary origins and mechanisms of symbiosis.</title>
        <authorList>
            <person name="Martin F."/>
            <person name="Kohler A."/>
            <person name="Murat C."/>
            <person name="Balestrini R."/>
            <person name="Coutinho P.M."/>
            <person name="Jaillon O."/>
            <person name="Montanini B."/>
            <person name="Morin E."/>
            <person name="Noel B."/>
            <person name="Percudani R."/>
            <person name="Porcel B."/>
            <person name="Rubini A."/>
            <person name="Amicucci A."/>
            <person name="Amselem J."/>
            <person name="Anthouard V."/>
            <person name="Arcioni S."/>
            <person name="Artiguenave F."/>
            <person name="Aury J.M."/>
            <person name="Ballario P."/>
            <person name="Bolchi A."/>
            <person name="Brenna A."/>
            <person name="Brun A."/>
            <person name="Buee M."/>
            <person name="Cantarel B."/>
            <person name="Chevalier G."/>
            <person name="Couloux A."/>
            <person name="Da Silva C."/>
            <person name="Denoeud F."/>
            <person name="Duplessis S."/>
            <person name="Ghignone S."/>
            <person name="Hilselberger B."/>
            <person name="Iotti M."/>
            <person name="Marcais B."/>
            <person name="Mello A."/>
            <person name="Miranda M."/>
            <person name="Pacioni G."/>
            <person name="Quesneville H."/>
            <person name="Riccioni C."/>
            <person name="Ruotolo R."/>
            <person name="Splivallo R."/>
            <person name="Stocchi V."/>
            <person name="Tisserant E."/>
            <person name="Viscomi A.R."/>
            <person name="Zambonelli A."/>
            <person name="Zampieri E."/>
            <person name="Henrissat B."/>
            <person name="Lebrun M.H."/>
            <person name="Paolocci F."/>
            <person name="Bonfante P."/>
            <person name="Ottonello S."/>
            <person name="Wincker P."/>
        </authorList>
    </citation>
    <scope>NUCLEOTIDE SEQUENCE [LARGE SCALE GENOMIC DNA]</scope>
    <source>
        <strain evidence="1 2">Mel28</strain>
    </source>
</reference>
<keyword evidence="2" id="KW-1185">Reference proteome</keyword>
<evidence type="ECO:0000313" key="2">
    <source>
        <dbReference type="Proteomes" id="UP000006911"/>
    </source>
</evidence>
<dbReference type="GeneID" id="9182653"/>
<dbReference type="Proteomes" id="UP000006911">
    <property type="component" value="Unassembled WGS sequence"/>
</dbReference>
<dbReference type="InParanoid" id="D5GJF9"/>
<gene>
    <name evidence="1" type="ORF">GSTUM_00008980001</name>
</gene>
<organism evidence="1 2">
    <name type="scientific">Tuber melanosporum (strain Mel28)</name>
    <name type="common">Perigord black truffle</name>
    <dbReference type="NCBI Taxonomy" id="656061"/>
    <lineage>
        <taxon>Eukaryota</taxon>
        <taxon>Fungi</taxon>
        <taxon>Dikarya</taxon>
        <taxon>Ascomycota</taxon>
        <taxon>Pezizomycotina</taxon>
        <taxon>Pezizomycetes</taxon>
        <taxon>Pezizales</taxon>
        <taxon>Tuberaceae</taxon>
        <taxon>Tuber</taxon>
    </lineage>
</organism>
<name>D5GJF9_TUBMM</name>
<accession>D5GJF9</accession>
<dbReference type="KEGG" id="tml:GSTUM_00008980001"/>
<dbReference type="RefSeq" id="XP_002840461.1">
    <property type="nucleotide sequence ID" value="XM_002840415.1"/>
</dbReference>
<dbReference type="EMBL" id="FN430330">
    <property type="protein sequence ID" value="CAZ84652.1"/>
    <property type="molecule type" value="Genomic_DNA"/>
</dbReference>
<dbReference type="HOGENOM" id="CLU_2777737_0_0_1"/>
<proteinExistence type="predicted"/>
<protein>
    <submittedName>
        <fullName evidence="1">(Perigord truffle) hypothetical protein</fullName>
    </submittedName>
</protein>
<dbReference type="AlphaFoldDB" id="D5GJF9"/>
<evidence type="ECO:0000313" key="1">
    <source>
        <dbReference type="EMBL" id="CAZ84652.1"/>
    </source>
</evidence>
<sequence length="69" mass="7418">MAERNTTAHKVTGGDVVAILLYIAGRNCAQFSSGDSGLSREYLRTTGQMQLSNRGCLNFAIVPIANLMI</sequence>